<dbReference type="AlphaFoldDB" id="A0A246K6A1"/>
<dbReference type="Pfam" id="PF08241">
    <property type="entry name" value="Methyltransf_11"/>
    <property type="match status" value="1"/>
</dbReference>
<evidence type="ECO:0000313" key="3">
    <source>
        <dbReference type="Proteomes" id="UP000197097"/>
    </source>
</evidence>
<dbReference type="PANTHER" id="PTHR43591:SF24">
    <property type="entry name" value="2-METHOXY-6-POLYPRENYL-1,4-BENZOQUINOL METHYLASE, MITOCHONDRIAL"/>
    <property type="match status" value="1"/>
</dbReference>
<dbReference type="GO" id="GO:0032259">
    <property type="term" value="P:methylation"/>
    <property type="evidence" value="ECO:0007669"/>
    <property type="project" value="UniProtKB-KW"/>
</dbReference>
<sequence>MARPDARRYSYAPPCSLGDGRLIANHSHKIGGRTVTITQKTPNHDWDGKSGDNWVTHQLRLDLMLEAFGDAAMKAAAVEPGEHILDIGCGAGVTSFALAERVGSGGHVLGADISPQLIARARADAPDHTPVDFQLADAATAPFPQGVFDLLFSRFGVMFFDDPAGAFAHMRHGLKSGGRLAFVCWRSAQDNDWVRLPMAAIRDIVPPVPADPMAPDPFAFADPARISAILTDAGFDEIAITPFDAIIPYGHGTTRDEAIDDALELAFAVGPLSRAFAGQPDDIRARAAAAVRTAFAARPGETSVLIDGAAWIVTARNPGG</sequence>
<comment type="caution">
    <text evidence="2">The sequence shown here is derived from an EMBL/GenBank/DDBJ whole genome shotgun (WGS) entry which is preliminary data.</text>
</comment>
<dbReference type="CDD" id="cd02440">
    <property type="entry name" value="AdoMet_MTases"/>
    <property type="match status" value="1"/>
</dbReference>
<accession>A0A246K6A1</accession>
<organism evidence="2 3">
    <name type="scientific">Sphingopyxis witflariensis</name>
    <dbReference type="NCBI Taxonomy" id="173675"/>
    <lineage>
        <taxon>Bacteria</taxon>
        <taxon>Pseudomonadati</taxon>
        <taxon>Pseudomonadota</taxon>
        <taxon>Alphaproteobacteria</taxon>
        <taxon>Sphingomonadales</taxon>
        <taxon>Sphingomonadaceae</taxon>
        <taxon>Sphingopyxis</taxon>
    </lineage>
</organism>
<dbReference type="SUPFAM" id="SSF53335">
    <property type="entry name" value="S-adenosyl-L-methionine-dependent methyltransferases"/>
    <property type="match status" value="1"/>
</dbReference>
<evidence type="ECO:0000259" key="1">
    <source>
        <dbReference type="Pfam" id="PF08241"/>
    </source>
</evidence>
<keyword evidence="2" id="KW-0489">Methyltransferase</keyword>
<dbReference type="InterPro" id="IPR029063">
    <property type="entry name" value="SAM-dependent_MTases_sf"/>
</dbReference>
<name>A0A246K6A1_9SPHN</name>
<dbReference type="GO" id="GO:0008757">
    <property type="term" value="F:S-adenosylmethionine-dependent methyltransferase activity"/>
    <property type="evidence" value="ECO:0007669"/>
    <property type="project" value="InterPro"/>
</dbReference>
<dbReference type="InterPro" id="IPR013216">
    <property type="entry name" value="Methyltransf_11"/>
</dbReference>
<dbReference type="Gene3D" id="3.40.50.150">
    <property type="entry name" value="Vaccinia Virus protein VP39"/>
    <property type="match status" value="1"/>
</dbReference>
<feature type="domain" description="Methyltransferase type 11" evidence="1">
    <location>
        <begin position="85"/>
        <end position="182"/>
    </location>
</feature>
<evidence type="ECO:0000313" key="2">
    <source>
        <dbReference type="EMBL" id="OWR01533.1"/>
    </source>
</evidence>
<protein>
    <submittedName>
        <fullName evidence="2">SAM-dependent methyltransferase</fullName>
    </submittedName>
</protein>
<dbReference type="EMBL" id="NISJ01000001">
    <property type="protein sequence ID" value="OWR01533.1"/>
    <property type="molecule type" value="Genomic_DNA"/>
</dbReference>
<gene>
    <name evidence="2" type="ORF">CDQ91_03905</name>
</gene>
<keyword evidence="2" id="KW-0808">Transferase</keyword>
<dbReference type="Proteomes" id="UP000197097">
    <property type="component" value="Unassembled WGS sequence"/>
</dbReference>
<dbReference type="PANTHER" id="PTHR43591">
    <property type="entry name" value="METHYLTRANSFERASE"/>
    <property type="match status" value="1"/>
</dbReference>
<keyword evidence="3" id="KW-1185">Reference proteome</keyword>
<proteinExistence type="predicted"/>
<dbReference type="OrthoDB" id="9777638at2"/>
<reference evidence="2 3" key="1">
    <citation type="journal article" date="2002" name="Int. J. Syst. Evol. Microbiol.">
        <title>Sphingopyxis witflariensis sp. nov., isolated from activated sludge.</title>
        <authorList>
            <person name="Kampfer P."/>
            <person name="Witzenberger R."/>
            <person name="Denner E.B."/>
            <person name="Busse H.J."/>
            <person name="Neef A."/>
        </authorList>
    </citation>
    <scope>NUCLEOTIDE SEQUENCE [LARGE SCALE GENOMIC DNA]</scope>
    <source>
        <strain evidence="2 3">DSM 14551</strain>
    </source>
</reference>